<organism evidence="8 9">
    <name type="scientific">Faecalicatena contorta</name>
    <dbReference type="NCBI Taxonomy" id="39482"/>
    <lineage>
        <taxon>Bacteria</taxon>
        <taxon>Bacillati</taxon>
        <taxon>Bacillota</taxon>
        <taxon>Clostridia</taxon>
        <taxon>Lachnospirales</taxon>
        <taxon>Lachnospiraceae</taxon>
        <taxon>Faecalicatena</taxon>
    </lineage>
</organism>
<name>A0A174LE95_9FIRM</name>
<evidence type="ECO:0000313" key="9">
    <source>
        <dbReference type="Proteomes" id="UP000095544"/>
    </source>
</evidence>
<dbReference type="Gene3D" id="2.60.40.10">
    <property type="entry name" value="Immunoglobulins"/>
    <property type="match status" value="1"/>
</dbReference>
<dbReference type="Pfam" id="PF25788">
    <property type="entry name" value="Ig_Rha78A_N"/>
    <property type="match status" value="1"/>
</dbReference>
<dbReference type="Pfam" id="PF17389">
    <property type="entry name" value="Bac_rhamnosid6H"/>
    <property type="match status" value="1"/>
</dbReference>
<dbReference type="RefSeq" id="WP_050639800.1">
    <property type="nucleotide sequence ID" value="NZ_CABKUE010000007.1"/>
</dbReference>
<feature type="domain" description="Alpha-L-rhamnosidase six-hairpin glycosidase" evidence="6">
    <location>
        <begin position="429"/>
        <end position="797"/>
    </location>
</feature>
<dbReference type="Gene3D" id="2.60.420.10">
    <property type="entry name" value="Maltose phosphorylase, domain 3"/>
    <property type="match status" value="1"/>
</dbReference>
<dbReference type="InterPro" id="IPR008902">
    <property type="entry name" value="Rhamnosid_concanavalin"/>
</dbReference>
<evidence type="ECO:0000259" key="6">
    <source>
        <dbReference type="Pfam" id="PF17389"/>
    </source>
</evidence>
<dbReference type="Proteomes" id="UP000095544">
    <property type="component" value="Unassembled WGS sequence"/>
</dbReference>
<dbReference type="InterPro" id="IPR035396">
    <property type="entry name" value="Bac_rhamnosid6H"/>
</dbReference>
<dbReference type="PIRSF" id="PIRSF010631">
    <property type="entry name" value="A-rhamnsds"/>
    <property type="match status" value="1"/>
</dbReference>
<evidence type="ECO:0000259" key="4">
    <source>
        <dbReference type="Pfam" id="PF05592"/>
    </source>
</evidence>
<sequence>MIKIIDCHHSYSENNEFSWKISGDTDQAAYCVQIQNRMREIVWNSGKVESENRHNVPCTVQLEKEEKYNWSVECWGTDGSADRIEGKTFYSGIDGWEAEWIEPNRTRKPMMDSTEPVEPVGRGERVGDALERLDPVVYMRKCFNLDKIPEYGVIYATARGIYHIWVNGVRVSNLFAPGNTSYNKHIDYQCYDVTKVLKTGENVIAIALADGWYTGKIGAVGIGRQFGEENAVLWQLICKDKEKNKLVYYSDESMKWSYGALRYADLYIGEYYDAGMELIGWKHSGFDDSEWYPVNIRKYGYQELELQSIPDIKETRTIEPKVIRTEKNEILLDAGENIVGYISFELQLQKGQIISFEHSETVDKDGNYLQNIIGQNKDQADYYKADRNGIAKWKPQFTYHGFRYVRVNGTDDRHPKHYQIHVIETPMRKTADFTCSDERLNTLQENIYRSQQGNMISIPTDCPQRERVGWTGDMQVYAPTACYEADVEQFLRHWMRDVQNEQLEDGQVPHIVPCMPSHDIMKPAGIKGVSAAGWSDAAVIVPWRLYQAYGDIRILEENYELMSRYMKSTENCVAEIPDNFEELTPQRQAVQKYLWNTGFQYGDWLMPSIQMSGRSIFEVVQQTGYVMATLMFALTTQLMSEICSVLGKEEEAKHYQELNENVKYAFNVEYVNEDGLITKDYQGVYVLALWTDALPEKLRGKALEHLIQLIHNNNDLLDTGFLSVAYLLPVLQKMGRSDIANLLLMRDQCPSWLYEVKMGATTMWEYWNGYAEDGTPGDCSMNHFAFGCVGEYLYRTILGIQAENPGFKRMKIKPDVTCGLSYAKGYFESIWGKVEVHWKKKEGGYTLDVVIPPNTTAEVEIGRHKGIYGCGAYHIDTES</sequence>
<evidence type="ECO:0000259" key="5">
    <source>
        <dbReference type="Pfam" id="PF08531"/>
    </source>
</evidence>
<dbReference type="InterPro" id="IPR016007">
    <property type="entry name" value="Alpha_rhamnosid"/>
</dbReference>
<dbReference type="Pfam" id="PF05592">
    <property type="entry name" value="Bac_rhamnosid"/>
    <property type="match status" value="1"/>
</dbReference>
<dbReference type="EMBL" id="CYZU01000067">
    <property type="protein sequence ID" value="CUP21241.1"/>
    <property type="molecule type" value="Genomic_DNA"/>
</dbReference>
<dbReference type="AlphaFoldDB" id="A0A174LE95"/>
<dbReference type="InterPro" id="IPR012341">
    <property type="entry name" value="6hp_glycosidase-like_sf"/>
</dbReference>
<feature type="domain" description="Alpha-L-rhamnosidase C-terminal" evidence="7">
    <location>
        <begin position="799"/>
        <end position="862"/>
    </location>
</feature>
<dbReference type="InterPro" id="IPR035398">
    <property type="entry name" value="Bac_rhamnosid_C"/>
</dbReference>
<dbReference type="InterPro" id="IPR013783">
    <property type="entry name" value="Ig-like_fold"/>
</dbReference>
<accession>A0A174LE95</accession>
<dbReference type="InterPro" id="IPR008928">
    <property type="entry name" value="6-hairpin_glycosidase_sf"/>
</dbReference>
<dbReference type="Gene3D" id="1.50.10.10">
    <property type="match status" value="1"/>
</dbReference>
<dbReference type="SUPFAM" id="SSF48208">
    <property type="entry name" value="Six-hairpin glycosidases"/>
    <property type="match status" value="1"/>
</dbReference>
<keyword evidence="3" id="KW-0378">Hydrolase</keyword>
<dbReference type="Pfam" id="PF17390">
    <property type="entry name" value="Bac_rhamnosid_C"/>
    <property type="match status" value="1"/>
</dbReference>
<feature type="domain" description="Alpha-L-rhamnosidase concanavalin-like" evidence="4">
    <location>
        <begin position="324"/>
        <end position="420"/>
    </location>
</feature>
<dbReference type="GO" id="GO:0030596">
    <property type="term" value="F:alpha-L-rhamnosidase activity"/>
    <property type="evidence" value="ECO:0007669"/>
    <property type="project" value="UniProtKB-EC"/>
</dbReference>
<dbReference type="InterPro" id="IPR013737">
    <property type="entry name" value="Bac_rhamnosid_N"/>
</dbReference>
<feature type="domain" description="Bacterial alpha-L-rhamnosidase N-terminal" evidence="5">
    <location>
        <begin position="153"/>
        <end position="315"/>
    </location>
</feature>
<comment type="catalytic activity">
    <reaction evidence="1">
        <text>Hydrolysis of terminal non-reducing alpha-L-rhamnose residues in alpha-L-rhamnosides.</text>
        <dbReference type="EC" id="3.2.1.40"/>
    </reaction>
</comment>
<evidence type="ECO:0000313" key="8">
    <source>
        <dbReference type="EMBL" id="CUP21241.1"/>
    </source>
</evidence>
<evidence type="ECO:0000259" key="7">
    <source>
        <dbReference type="Pfam" id="PF17390"/>
    </source>
</evidence>
<protein>
    <recommendedName>
        <fullName evidence="2">alpha-L-rhamnosidase</fullName>
        <ecNumber evidence="2">3.2.1.40</ecNumber>
    </recommendedName>
</protein>
<evidence type="ECO:0000256" key="2">
    <source>
        <dbReference type="ARBA" id="ARBA00012652"/>
    </source>
</evidence>
<dbReference type="OrthoDB" id="9815108at2"/>
<dbReference type="PANTHER" id="PTHR33307">
    <property type="entry name" value="ALPHA-RHAMNOSIDASE (EUROFUNG)"/>
    <property type="match status" value="1"/>
</dbReference>
<reference evidence="8 9" key="1">
    <citation type="submission" date="2015-09" db="EMBL/GenBank/DDBJ databases">
        <authorList>
            <consortium name="Pathogen Informatics"/>
        </authorList>
    </citation>
    <scope>NUCLEOTIDE SEQUENCE [LARGE SCALE GENOMIC DNA]</scope>
    <source>
        <strain evidence="8 9">2789STDY5834876</strain>
    </source>
</reference>
<evidence type="ECO:0000256" key="1">
    <source>
        <dbReference type="ARBA" id="ARBA00001445"/>
    </source>
</evidence>
<dbReference type="Pfam" id="PF08531">
    <property type="entry name" value="Bac_rhamnosid_N"/>
    <property type="match status" value="1"/>
</dbReference>
<dbReference type="GO" id="GO:0005975">
    <property type="term" value="P:carbohydrate metabolic process"/>
    <property type="evidence" value="ECO:0007669"/>
    <property type="project" value="InterPro"/>
</dbReference>
<evidence type="ECO:0000256" key="3">
    <source>
        <dbReference type="ARBA" id="ARBA00022801"/>
    </source>
</evidence>
<dbReference type="STRING" id="39482.ERS852491_04560"/>
<dbReference type="PANTHER" id="PTHR33307:SF6">
    <property type="entry name" value="ALPHA-RHAMNOSIDASE (EUROFUNG)-RELATED"/>
    <property type="match status" value="1"/>
</dbReference>
<gene>
    <name evidence="8" type="ORF">ERS852491_04560</name>
</gene>
<dbReference type="EC" id="3.2.1.40" evidence="2"/>
<dbReference type="Gene3D" id="2.60.120.260">
    <property type="entry name" value="Galactose-binding domain-like"/>
    <property type="match status" value="2"/>
</dbReference>
<proteinExistence type="predicted"/>